<dbReference type="GO" id="GO:0005737">
    <property type="term" value="C:cytoplasm"/>
    <property type="evidence" value="ECO:0007669"/>
    <property type="project" value="UniProtKB-SubCell"/>
</dbReference>
<evidence type="ECO:0000256" key="2">
    <source>
        <dbReference type="ARBA" id="ARBA00022618"/>
    </source>
</evidence>
<dbReference type="RefSeq" id="WP_034526711.1">
    <property type="nucleotide sequence ID" value="NZ_BBJM01000006.1"/>
</dbReference>
<dbReference type="SUPFAM" id="SSF46785">
    <property type="entry name" value="Winged helix' DNA-binding domain"/>
    <property type="match status" value="2"/>
</dbReference>
<name>A0A081BHA5_9LACO</name>
<dbReference type="eggNOG" id="COG1386">
    <property type="taxonomic scope" value="Bacteria"/>
</dbReference>
<dbReference type="InterPro" id="IPR036390">
    <property type="entry name" value="WH_DNA-bd_sf"/>
</dbReference>
<keyword evidence="7" id="KW-1185">Reference proteome</keyword>
<dbReference type="EMBL" id="BBJM01000006">
    <property type="protein sequence ID" value="GAK47423.1"/>
    <property type="molecule type" value="Genomic_DNA"/>
</dbReference>
<protein>
    <recommendedName>
        <fullName evidence="5">Segregation and condensation protein B</fullName>
    </recommendedName>
</protein>
<evidence type="ECO:0000256" key="3">
    <source>
        <dbReference type="ARBA" id="ARBA00022829"/>
    </source>
</evidence>
<comment type="similarity">
    <text evidence="5">Belongs to the ScpB family.</text>
</comment>
<comment type="caution">
    <text evidence="6">The sequence shown here is derived from an EMBL/GenBank/DDBJ whole genome shotgun (WGS) entry which is preliminary data.</text>
</comment>
<evidence type="ECO:0000313" key="6">
    <source>
        <dbReference type="EMBL" id="GAK47423.1"/>
    </source>
</evidence>
<dbReference type="AlphaFoldDB" id="A0A081BHA5"/>
<evidence type="ECO:0000256" key="5">
    <source>
        <dbReference type="HAMAP-Rule" id="MF_01804"/>
    </source>
</evidence>
<keyword evidence="3 5" id="KW-0159">Chromosome partition</keyword>
<dbReference type="OrthoDB" id="9806226at2"/>
<dbReference type="PIRSF" id="PIRSF019345">
    <property type="entry name" value="ScpB"/>
    <property type="match status" value="1"/>
</dbReference>
<gene>
    <name evidence="5 6" type="primary">scpB</name>
    <name evidence="6" type="ORF">LOSG293_060270</name>
</gene>
<evidence type="ECO:0000256" key="1">
    <source>
        <dbReference type="ARBA" id="ARBA00022490"/>
    </source>
</evidence>
<evidence type="ECO:0000256" key="4">
    <source>
        <dbReference type="ARBA" id="ARBA00023306"/>
    </source>
</evidence>
<dbReference type="Proteomes" id="UP000028700">
    <property type="component" value="Unassembled WGS sequence"/>
</dbReference>
<keyword evidence="2 5" id="KW-0132">Cell division</keyword>
<dbReference type="InterPro" id="IPR005234">
    <property type="entry name" value="ScpB_csome_segregation"/>
</dbReference>
<dbReference type="InterPro" id="IPR036388">
    <property type="entry name" value="WH-like_DNA-bd_sf"/>
</dbReference>
<proteinExistence type="inferred from homology"/>
<keyword evidence="4 5" id="KW-0131">Cell cycle</keyword>
<dbReference type="NCBIfam" id="TIGR00281">
    <property type="entry name" value="SMC-Scp complex subunit ScpB"/>
    <property type="match status" value="1"/>
</dbReference>
<dbReference type="Pfam" id="PF04079">
    <property type="entry name" value="SMC_ScpB"/>
    <property type="match status" value="1"/>
</dbReference>
<keyword evidence="1 5" id="KW-0963">Cytoplasm</keyword>
<evidence type="ECO:0000313" key="7">
    <source>
        <dbReference type="Proteomes" id="UP000028700"/>
    </source>
</evidence>
<dbReference type="GO" id="GO:0051304">
    <property type="term" value="P:chromosome separation"/>
    <property type="evidence" value="ECO:0007669"/>
    <property type="project" value="InterPro"/>
</dbReference>
<comment type="function">
    <text evidence="5">Participates in chromosomal partition during cell division. May act via the formation of a condensin-like complex containing Smc and ScpA that pull DNA away from mid-cell into both cell halves.</text>
</comment>
<organism evidence="6 7">
    <name type="scientific">Secundilactobacillus oryzae JCM 18671</name>
    <dbReference type="NCBI Taxonomy" id="1291743"/>
    <lineage>
        <taxon>Bacteria</taxon>
        <taxon>Bacillati</taxon>
        <taxon>Bacillota</taxon>
        <taxon>Bacilli</taxon>
        <taxon>Lactobacillales</taxon>
        <taxon>Lactobacillaceae</taxon>
        <taxon>Secundilactobacillus</taxon>
    </lineage>
</organism>
<dbReference type="GO" id="GO:0006260">
    <property type="term" value="P:DNA replication"/>
    <property type="evidence" value="ECO:0007669"/>
    <property type="project" value="UniProtKB-UniRule"/>
</dbReference>
<dbReference type="STRING" id="1291743.LOSG293_060270"/>
<dbReference type="GO" id="GO:0051301">
    <property type="term" value="P:cell division"/>
    <property type="evidence" value="ECO:0007669"/>
    <property type="project" value="UniProtKB-KW"/>
</dbReference>
<comment type="subunit">
    <text evidence="5">Homodimer. Homodimerization may be required to stabilize the binding of ScpA to the Smc head domains. Component of a cohesin-like complex composed of ScpA, ScpB and the Smc homodimer, in which ScpA and ScpB bind to the head domain of Smc. The presence of the three proteins is required for the association of the complex with DNA.</text>
</comment>
<accession>A0A081BHA5</accession>
<dbReference type="Gene3D" id="1.10.10.10">
    <property type="entry name" value="Winged helix-like DNA-binding domain superfamily/Winged helix DNA-binding domain"/>
    <property type="match status" value="2"/>
</dbReference>
<comment type="subcellular location">
    <subcellularLocation>
        <location evidence="5">Cytoplasm</location>
    </subcellularLocation>
    <text evidence="5">Associated with two foci at the outer edges of the nucleoid region in young cells, and at four foci within both cell halves in older cells.</text>
</comment>
<reference evidence="6" key="1">
    <citation type="journal article" date="2014" name="Genome Announc.">
        <title>Draft Genome Sequence of Lactobacillus oryzae Strain SG293T.</title>
        <authorList>
            <person name="Tanizawa Y."/>
            <person name="Fujisawa T."/>
            <person name="Mochizuki T."/>
            <person name="Kaminuma E."/>
            <person name="Nakamura Y."/>
            <person name="Tohno M."/>
        </authorList>
    </citation>
    <scope>NUCLEOTIDE SEQUENCE [LARGE SCALE GENOMIC DNA]</scope>
    <source>
        <strain evidence="6">SG293</strain>
    </source>
</reference>
<dbReference type="HAMAP" id="MF_01804">
    <property type="entry name" value="ScpB"/>
    <property type="match status" value="1"/>
</dbReference>
<sequence>MTSNLQQVAGLLFVSGDEGIDLGELASLTNFMKPAIHEMIATLKEQYEQDNDCPFTIMVNGDVYRLATKTDLAPTLKKYFESPYTTSLSRASLEVLAIIAYKQPITRIEVDEIRGVQSSSTIQKLVLRQLIEDAGRADEPGRPIIYKTTAEFLNYFGLKTLKELPPLKTESEESDAANSDMLLNLFNKQWESGEK</sequence>
<dbReference type="PANTHER" id="PTHR34298:SF2">
    <property type="entry name" value="SEGREGATION AND CONDENSATION PROTEIN B"/>
    <property type="match status" value="1"/>
</dbReference>
<dbReference type="PANTHER" id="PTHR34298">
    <property type="entry name" value="SEGREGATION AND CONDENSATION PROTEIN B"/>
    <property type="match status" value="1"/>
</dbReference>